<feature type="region of interest" description="Disordered" evidence="16">
    <location>
        <begin position="547"/>
        <end position="626"/>
    </location>
</feature>
<keyword evidence="6" id="KW-0690">Ribosome biogenesis</keyword>
<evidence type="ECO:0000256" key="12">
    <source>
        <dbReference type="ARBA" id="ARBA00023242"/>
    </source>
</evidence>
<dbReference type="InterPro" id="IPR011009">
    <property type="entry name" value="Kinase-like_dom_sf"/>
</dbReference>
<feature type="compositionally biased region" description="Basic and acidic residues" evidence="16">
    <location>
        <begin position="1070"/>
        <end position="1079"/>
    </location>
</feature>
<dbReference type="FunFam" id="1.10.287.4070:FF:000001">
    <property type="entry name" value="Probable Nucleolar protein 58"/>
    <property type="match status" value="1"/>
</dbReference>
<dbReference type="InterPro" id="IPR017441">
    <property type="entry name" value="Protein_kinase_ATP_BS"/>
</dbReference>
<dbReference type="Proteomes" id="UP000251960">
    <property type="component" value="Chromosome 1"/>
</dbReference>
<dbReference type="PANTHER" id="PTHR11225:SF4">
    <property type="entry name" value="NUCLEAR PORE COMPLEX PROTEIN NUP93"/>
    <property type="match status" value="1"/>
</dbReference>
<dbReference type="Pfam" id="PF08156">
    <property type="entry name" value="NOP5NT"/>
    <property type="match status" value="1"/>
</dbReference>
<comment type="similarity">
    <text evidence="4">Belongs to the nucleoporin interacting component (NIC) family.</text>
</comment>
<keyword evidence="13" id="KW-0687">Ribonucleoprotein</keyword>
<evidence type="ECO:0000256" key="4">
    <source>
        <dbReference type="ARBA" id="ARBA00010186"/>
    </source>
</evidence>
<feature type="compositionally biased region" description="Low complexity" evidence="16">
    <location>
        <begin position="690"/>
        <end position="699"/>
    </location>
</feature>
<dbReference type="Gene3D" id="1.10.287.4070">
    <property type="match status" value="1"/>
</dbReference>
<comment type="similarity">
    <text evidence="3">Belongs to the NOP5/NOP56 family.</text>
</comment>
<reference evidence="19" key="1">
    <citation type="journal article" date="2018" name="Nat. Genet.">
        <title>Extensive intraspecific gene order and gene structural variations between Mo17 and other maize genomes.</title>
        <authorList>
            <person name="Sun S."/>
            <person name="Zhou Y."/>
            <person name="Chen J."/>
            <person name="Shi J."/>
            <person name="Zhao H."/>
            <person name="Zhao H."/>
            <person name="Song W."/>
            <person name="Zhang M."/>
            <person name="Cui Y."/>
            <person name="Dong X."/>
            <person name="Liu H."/>
            <person name="Ma X."/>
            <person name="Jiao Y."/>
            <person name="Wang B."/>
            <person name="Wei X."/>
            <person name="Stein J.C."/>
            <person name="Glaubitz J.C."/>
            <person name="Lu F."/>
            <person name="Yu G."/>
            <person name="Liang C."/>
            <person name="Fengler K."/>
            <person name="Li B."/>
            <person name="Rafalski A."/>
            <person name="Schnable P.S."/>
            <person name="Ware D.H."/>
            <person name="Buckler E.S."/>
            <person name="Lai J."/>
        </authorList>
    </citation>
    <scope>NUCLEOTIDE SEQUENCE [LARGE SCALE GENOMIC DNA]</scope>
    <source>
        <tissue evidence="19">Seedling</tissue>
    </source>
</reference>
<keyword evidence="10" id="KW-0418">Kinase</keyword>
<feature type="region of interest" description="Disordered" evidence="16">
    <location>
        <begin position="86"/>
        <end position="110"/>
    </location>
</feature>
<dbReference type="Gene3D" id="3.30.200.20">
    <property type="entry name" value="Phosphorylase Kinase, domain 1"/>
    <property type="match status" value="1"/>
</dbReference>
<dbReference type="GO" id="GO:0017056">
    <property type="term" value="F:structural constituent of nuclear pore"/>
    <property type="evidence" value="ECO:0007669"/>
    <property type="project" value="InterPro"/>
</dbReference>
<feature type="domain" description="Protein kinase" evidence="17">
    <location>
        <begin position="755"/>
        <end position="1047"/>
    </location>
</feature>
<dbReference type="InterPro" id="IPR002687">
    <property type="entry name" value="Nop_dom"/>
</dbReference>
<dbReference type="GO" id="GO:0032040">
    <property type="term" value="C:small-subunit processome"/>
    <property type="evidence" value="ECO:0007669"/>
    <property type="project" value="UniProtKB-ARBA"/>
</dbReference>
<dbReference type="GO" id="GO:0042254">
    <property type="term" value="P:ribosome biogenesis"/>
    <property type="evidence" value="ECO:0007669"/>
    <property type="project" value="UniProtKB-KW"/>
</dbReference>
<dbReference type="CDD" id="cd07840">
    <property type="entry name" value="STKc_CDK9_like"/>
    <property type="match status" value="1"/>
</dbReference>
<evidence type="ECO:0000256" key="6">
    <source>
        <dbReference type="ARBA" id="ARBA00022517"/>
    </source>
</evidence>
<feature type="domain" description="Nop" evidence="18">
    <location>
        <begin position="406"/>
        <end position="524"/>
    </location>
</feature>
<dbReference type="Gene3D" id="1.10.246.90">
    <property type="entry name" value="Nop domain"/>
    <property type="match status" value="1"/>
</dbReference>
<dbReference type="InterPro" id="IPR012976">
    <property type="entry name" value="NOSIC"/>
</dbReference>
<dbReference type="FunFam" id="1.10.246.90:FF:000003">
    <property type="entry name" value="Nucleolar protein 58"/>
    <property type="match status" value="1"/>
</dbReference>
<evidence type="ECO:0000256" key="7">
    <source>
        <dbReference type="ARBA" id="ARBA00022527"/>
    </source>
</evidence>
<accession>A0A317YFA8</accession>
<evidence type="ECO:0000256" key="2">
    <source>
        <dbReference type="ARBA" id="ARBA00004604"/>
    </source>
</evidence>
<dbReference type="SUPFAM" id="SSF89124">
    <property type="entry name" value="Nop domain"/>
    <property type="match status" value="1"/>
</dbReference>
<dbReference type="PROSITE" id="PS00108">
    <property type="entry name" value="PROTEIN_KINASE_ST"/>
    <property type="match status" value="1"/>
</dbReference>
<name>A0A317YFA8_MAIZE</name>
<evidence type="ECO:0000256" key="13">
    <source>
        <dbReference type="ARBA" id="ARBA00023274"/>
    </source>
</evidence>
<feature type="compositionally biased region" description="Polar residues" evidence="16">
    <location>
        <begin position="1411"/>
        <end position="1421"/>
    </location>
</feature>
<feature type="region of interest" description="Disordered" evidence="16">
    <location>
        <begin position="1070"/>
        <end position="1107"/>
    </location>
</feature>
<comment type="function">
    <text evidence="14">Required for pre-18S rRNA processing. May bind microtubules.</text>
</comment>
<dbReference type="SMART" id="SM00931">
    <property type="entry name" value="NOSIC"/>
    <property type="match status" value="1"/>
</dbReference>
<evidence type="ECO:0000256" key="11">
    <source>
        <dbReference type="ARBA" id="ARBA00022840"/>
    </source>
</evidence>
<dbReference type="InterPro" id="IPR042239">
    <property type="entry name" value="Nop_C"/>
</dbReference>
<dbReference type="InterPro" id="IPR008271">
    <property type="entry name" value="Ser/Thr_kinase_AS"/>
</dbReference>
<keyword evidence="12" id="KW-0539">Nucleus</keyword>
<dbReference type="PROSITE" id="PS51358">
    <property type="entry name" value="NOP"/>
    <property type="match status" value="1"/>
</dbReference>
<keyword evidence="7" id="KW-0723">Serine/threonine-protein kinase</keyword>
<evidence type="ECO:0000256" key="10">
    <source>
        <dbReference type="ARBA" id="ARBA00022777"/>
    </source>
</evidence>
<dbReference type="ExpressionAtlas" id="A0A317YFA8">
    <property type="expression patterns" value="baseline and differential"/>
</dbReference>
<evidence type="ECO:0000259" key="18">
    <source>
        <dbReference type="PROSITE" id="PS51358"/>
    </source>
</evidence>
<keyword evidence="8" id="KW-0808">Transferase</keyword>
<dbReference type="SMART" id="SM00220">
    <property type="entry name" value="S_TKc"/>
    <property type="match status" value="1"/>
</dbReference>
<dbReference type="InterPro" id="IPR000719">
    <property type="entry name" value="Prot_kinase_dom"/>
</dbReference>
<gene>
    <name evidence="19" type="primary">NUP93A</name>
    <name evidence="19" type="ORF">Zm00014a_044033</name>
</gene>
<evidence type="ECO:0000256" key="3">
    <source>
        <dbReference type="ARBA" id="ARBA00009211"/>
    </source>
</evidence>
<dbReference type="FunFam" id="3.30.200.20:FF:000021">
    <property type="entry name" value="probable serine/threonine-protein kinase At1g54610"/>
    <property type="match status" value="1"/>
</dbReference>
<dbReference type="GO" id="GO:0004674">
    <property type="term" value="F:protein serine/threonine kinase activity"/>
    <property type="evidence" value="ECO:0007669"/>
    <property type="project" value="UniProtKB-KW"/>
</dbReference>
<evidence type="ECO:0000256" key="16">
    <source>
        <dbReference type="SAM" id="MobiDB-lite"/>
    </source>
</evidence>
<dbReference type="InterPro" id="IPR036070">
    <property type="entry name" value="Nop_dom_sf"/>
</dbReference>
<feature type="compositionally biased region" description="Basic residues" evidence="16">
    <location>
        <begin position="29"/>
        <end position="38"/>
    </location>
</feature>
<dbReference type="SUPFAM" id="SSF56112">
    <property type="entry name" value="Protein kinase-like (PK-like)"/>
    <property type="match status" value="1"/>
</dbReference>
<keyword evidence="9 15" id="KW-0547">Nucleotide-binding</keyword>
<comment type="caution">
    <text evidence="19">The sequence shown here is derived from an EMBL/GenBank/DDBJ whole genome shotgun (WGS) entry which is preliminary data.</text>
</comment>
<feature type="compositionally biased region" description="Basic and acidic residues" evidence="16">
    <location>
        <begin position="572"/>
        <end position="581"/>
    </location>
</feature>
<feature type="region of interest" description="Disordered" evidence="16">
    <location>
        <begin position="1411"/>
        <end position="1443"/>
    </location>
</feature>
<evidence type="ECO:0000256" key="15">
    <source>
        <dbReference type="PROSITE-ProRule" id="PRU10141"/>
    </source>
</evidence>
<dbReference type="InterPro" id="IPR007231">
    <property type="entry name" value="Nucleoporin_int_Nup93/Nic96"/>
</dbReference>
<dbReference type="GO" id="GO:0005643">
    <property type="term" value="C:nuclear pore"/>
    <property type="evidence" value="ECO:0007669"/>
    <property type="project" value="InterPro"/>
</dbReference>
<evidence type="ECO:0000256" key="1">
    <source>
        <dbReference type="ARBA" id="ARBA00004259"/>
    </source>
</evidence>
<protein>
    <recommendedName>
        <fullName evidence="5">Nucleolar protein 58</fullName>
    </recommendedName>
</protein>
<organism evidence="19">
    <name type="scientific">Zea mays</name>
    <name type="common">Maize</name>
    <dbReference type="NCBI Taxonomy" id="4577"/>
    <lineage>
        <taxon>Eukaryota</taxon>
        <taxon>Viridiplantae</taxon>
        <taxon>Streptophyta</taxon>
        <taxon>Embryophyta</taxon>
        <taxon>Tracheophyta</taxon>
        <taxon>Spermatophyta</taxon>
        <taxon>Magnoliopsida</taxon>
        <taxon>Liliopsida</taxon>
        <taxon>Poales</taxon>
        <taxon>Poaceae</taxon>
        <taxon>PACMAD clade</taxon>
        <taxon>Panicoideae</taxon>
        <taxon>Andropogonodae</taxon>
        <taxon>Andropogoneae</taxon>
        <taxon>Tripsacinae</taxon>
        <taxon>Zea</taxon>
    </lineage>
</organism>
<feature type="region of interest" description="Disordered" evidence="16">
    <location>
        <begin position="688"/>
        <end position="722"/>
    </location>
</feature>
<keyword evidence="11 15" id="KW-0067">ATP-binding</keyword>
<feature type="region of interest" description="Disordered" evidence="16">
    <location>
        <begin position="17"/>
        <end position="40"/>
    </location>
</feature>
<dbReference type="FunFam" id="1.10.510.10:FF:000043">
    <property type="entry name" value="probable serine/threonine-protein kinase At1g54610"/>
    <property type="match status" value="1"/>
</dbReference>
<evidence type="ECO:0000256" key="14">
    <source>
        <dbReference type="ARBA" id="ARBA00024837"/>
    </source>
</evidence>
<feature type="binding site" evidence="15">
    <location>
        <position position="784"/>
    </location>
    <ligand>
        <name>ATP</name>
        <dbReference type="ChEBI" id="CHEBI:30616"/>
    </ligand>
</feature>
<dbReference type="PANTHER" id="PTHR11225">
    <property type="entry name" value="NUCLEAR PORE COMPLEX PROTEIN NUP93 NUCLEOPORIN NUP93 DEAD EYE PROTEIN"/>
    <property type="match status" value="1"/>
</dbReference>
<dbReference type="EMBL" id="NCVQ01000001">
    <property type="protein sequence ID" value="PWZ56444.1"/>
    <property type="molecule type" value="Genomic_DNA"/>
</dbReference>
<evidence type="ECO:0000256" key="5">
    <source>
        <dbReference type="ARBA" id="ARBA00020379"/>
    </source>
</evidence>
<dbReference type="Pfam" id="PF04097">
    <property type="entry name" value="Nic96"/>
    <property type="match status" value="1"/>
</dbReference>
<dbReference type="PROSITE" id="PS00107">
    <property type="entry name" value="PROTEIN_KINASE_ATP"/>
    <property type="match status" value="1"/>
</dbReference>
<evidence type="ECO:0000256" key="8">
    <source>
        <dbReference type="ARBA" id="ARBA00022679"/>
    </source>
</evidence>
<dbReference type="PROSITE" id="PS50011">
    <property type="entry name" value="PROTEIN_KINASE_DOM"/>
    <property type="match status" value="1"/>
</dbReference>
<evidence type="ECO:0000313" key="19">
    <source>
        <dbReference type="EMBL" id="PWZ56444.1"/>
    </source>
</evidence>
<sequence length="2115" mass="235431">MAVRRSSPTFCYWRRAEQRRARRSAQPPPHRRCRAKKRNHDDSARILANLPLLETGGVEEGVHGRFEYGGLERNFLGAAARATDWSGGMAGSARRGRREHGRERERATGRTVHQKILPGDWLWAEMLVLFETPAGFALFKVLDEGKLDKVEDLWKEFTTSDSARKVVELKAFNKFENTSDALSAATLIIDSKPSKGLRKFLQKHCEGETLAVADSKLGNAIKEKLKIDCLHNSAVMELMRGLRNQLTELITGLGAQDLGPMSLGLSHSLSRYKLKFSPEKVDTMIIQAIGLLDDLDKELNTYAMRVREWYGWHFPELTKIVTDNIQYAKVVKMMGNRTNAVNLDFSEILSDEELETQLKEAAVISMGTEVSDLDLSNIRELCDQVLALSEYRAQLYDYLKSRMNTIAPNLTALVGELVGARLIAHGGSLLNLAKQPGSTIQILGAEKALFRALKTKHSTPKYGLIYHASLIGKASQKHKGKISRSLAAKTALAIRYDALGDGEDNSIGTESRLKLETRLQVLEGRELGKSAGSTKGKPKIEVYEKDRKQGAGALTTPAKTYNPAADLVLTEETPKKSELASKKRKHHEVQTEPSAELAEGAVQEDRKKKKKNKESEEAPAAEGDGWWREQKSLWPCGVRQEKIGRVAAFYGAAVQVQHIGSSSGKVCTNCSCPLERYGDLVTLTAEATGKAEQPAAPAEKPAPRERRSLSPRSGPGPSFANRARGEQVAAGWPAWLSAVAGEAIDGWTPRRADSFEKIDKIGQGTYSNVYKARDTVSGKIVALKKVRFDNLEPESVRFMAREILILRRLDHPNVVKLDGLVTSRMSCSLYLVFEYMEHDLAGLAASPEIKFTEPQVPDHRYRTASAGCHQLLSGLEHCHDRGVLHRDIKGSNLLLDNNGMLKIADFGLASFFDPDRKQPMTSRVVTLWYRPPELLLGATDYGVGVDLWSAGCILAELLAGRPIMPGQTEVEQMHKIFKLCGSPTEEYWKKSKLPGATIFKTQLPYKRRIRETFEDFPQSALQLIEILLAINPADRLTATSALRSDFFTTEPFACEPSSLPKYPPSKEIDVKRRDEEARRLRATGGRANGDGAKKTRARDRPKAVPAPEANAELQVNIDKRRFVTHAAKSKSEKFPPPHQDGAVGVPLDTSNHMDPLYEPPDPSSFSTVFTHEKGAVPTWSGPLVDPAAVVNQKRKHKFGRSSKQPATARAREIESVWSFGDSNLLMTTEEIQMFMVFINLRLIVSTKFEINSGQRKHCSRVRNKGNDNLLQILESKPGLKWAFARHVRNLDQLEALSTKLKAKTIRSEAPSQSLSATRLLAREGINAEQLARDLKSFELKTTFEDVFPSEATTVEEYLQQLHEMAIVSSIQEAQKDNLKSFNNYMMQVLEDDWQKEKRDFLQSLSRLSTLPKRNTNLSTSGLGRPASMPPSTSSLHAPSGLPSAEVMPIPNKTIIEKKSSVYAGVVRDLNDSRGRSLPFNPATAFRAAYESLSIDAIGTKSVSMQKVWHLIQALVGEGLTHRNVSRKMSLVVGARHHLEWGHEKYILETINSHPALAALGGSVGNLQKIRAFLRVRLRDQGVLDFDATDLRRQPPVDTTWQQIYFCLRTGYYDEARQVAQSSRTAYNFAPLLADWISTNGAVSPETALAASEECDKMLRMGDRPGRPGYDRKKLLLYAIICGCRRQIERMLKDLPTLFNTIEDFLWFKLSALREYTNASSSNLMNEGLVPYTLDDLQSYLNKFEPSYYTKNGKDPLVYPYILFLSIQLLPAILYLSKEVGEDGYHVDAVHISIALADHSVLPDGIGSGQKIGVMDACAEAASIIRQYGSIYLRNGNIDLALEYYAQAAAAMGGGEASWIGEGHADKQRQRSLMLKQLLMEILLRDGGIQLLLGPSGMGEEGELKKYMMDWRSRQQFLLEAAHRCQEAGLYDKAVEIHKRVGAFAMALQTINKCLSDAVCAMARSMLDGESRAAALIHSGNEILETARYSSEASIQEKDLISEQQTVLRQLEAILHIYRLARAGQTVDALRETIRLPFLHLDPKAPNVTVDIFRNLSPHVQACVPDLLKVALNCIDNVRDTDGTLRAVKSKIANLVASNMSRNWPQDLYQKVAQCI</sequence>
<dbReference type="GO" id="GO:0005524">
    <property type="term" value="F:ATP binding"/>
    <property type="evidence" value="ECO:0007669"/>
    <property type="project" value="UniProtKB-UniRule"/>
</dbReference>
<evidence type="ECO:0000259" key="17">
    <source>
        <dbReference type="PROSITE" id="PS50011"/>
    </source>
</evidence>
<comment type="subcellular location">
    <subcellularLocation>
        <location evidence="1">Nucleus envelope</location>
    </subcellularLocation>
    <subcellularLocation>
        <location evidence="2">Nucleus</location>
        <location evidence="2">Nucleolus</location>
    </subcellularLocation>
</comment>
<dbReference type="Pfam" id="PF01798">
    <property type="entry name" value="Nop"/>
    <property type="match status" value="1"/>
</dbReference>
<dbReference type="Gene3D" id="1.10.510.10">
    <property type="entry name" value="Transferase(Phosphotransferase) domain 1"/>
    <property type="match status" value="1"/>
</dbReference>
<evidence type="ECO:0000256" key="9">
    <source>
        <dbReference type="ARBA" id="ARBA00022741"/>
    </source>
</evidence>
<dbReference type="InterPro" id="IPR012974">
    <property type="entry name" value="NOP58/56_N"/>
</dbReference>
<proteinExistence type="inferred from homology"/>
<dbReference type="Pfam" id="PF00069">
    <property type="entry name" value="Pkinase"/>
    <property type="match status" value="1"/>
</dbReference>